<keyword evidence="2" id="KW-0560">Oxidoreductase</keyword>
<dbReference type="GO" id="GO:0042602">
    <property type="term" value="F:riboflavin reductase (NADPH) activity"/>
    <property type="evidence" value="ECO:0007669"/>
    <property type="project" value="TreeGrafter"/>
</dbReference>
<accession>H1S1F1</accession>
<protein>
    <submittedName>
        <fullName evidence="4">Nitrilotriacetate monooxygenase component b</fullName>
    </submittedName>
</protein>
<keyword evidence="4" id="KW-0503">Monooxygenase</keyword>
<dbReference type="AlphaFoldDB" id="H1S1F1"/>
<dbReference type="Gene3D" id="2.30.110.10">
    <property type="entry name" value="Electron Transport, Fmn-binding Protein, Chain A"/>
    <property type="match status" value="1"/>
</dbReference>
<dbReference type="InterPro" id="IPR012349">
    <property type="entry name" value="Split_barrel_FMN-bd"/>
</dbReference>
<evidence type="ECO:0000313" key="4">
    <source>
        <dbReference type="EMBL" id="EHP43526.1"/>
    </source>
</evidence>
<dbReference type="PATRIC" id="fig|1127483.3.peg.1488"/>
<sequence length="219" mass="23900">MMAEANAKREVDSDAEADANEQRRFRSTLAMFATGVAVITAPRKHGVPVGITVASFNSVSLDPPLILFSVDRRCLSLEDLCSTSRYAVNVLEEGQQDISNRFARANSGKWDGIGMAAQGGEAPVLLPDALATFECEPYAQHDGGDHVIFIGRVIRHQARHDGRPLVFSEAGIARSKSRLQPPCESTTDTYLGEKTWSRLVASILRCCVMAERFTWTASA</sequence>
<comment type="similarity">
    <text evidence="1">Belongs to the non-flavoprotein flavin reductase family.</text>
</comment>
<dbReference type="Pfam" id="PF01613">
    <property type="entry name" value="Flavin_Reduct"/>
    <property type="match status" value="1"/>
</dbReference>
<evidence type="ECO:0000313" key="5">
    <source>
        <dbReference type="Proteomes" id="UP000005808"/>
    </source>
</evidence>
<dbReference type="GO" id="GO:0004497">
    <property type="term" value="F:monooxygenase activity"/>
    <property type="evidence" value="ECO:0007669"/>
    <property type="project" value="UniProtKB-KW"/>
</dbReference>
<reference evidence="4 5" key="1">
    <citation type="journal article" date="2012" name="J. Bacteriol.">
        <title>De Novo Genome Project of Cupriavidus basilensis OR16.</title>
        <authorList>
            <person name="Cserhati M."/>
            <person name="Kriszt B."/>
            <person name="Szoboszlay S."/>
            <person name="Toth A."/>
            <person name="Szabo I."/>
            <person name="Tancsics A."/>
            <person name="Nagy I."/>
            <person name="Horvath B."/>
            <person name="Nagy I."/>
            <person name="Kukolya J."/>
        </authorList>
    </citation>
    <scope>NUCLEOTIDE SEQUENCE [LARGE SCALE GENOMIC DNA]</scope>
    <source>
        <strain evidence="4 5">OR16</strain>
    </source>
</reference>
<evidence type="ECO:0000256" key="2">
    <source>
        <dbReference type="ARBA" id="ARBA00023002"/>
    </source>
</evidence>
<proteinExistence type="inferred from homology"/>
<feature type="domain" description="Flavin reductase like" evidence="3">
    <location>
        <begin position="29"/>
        <end position="174"/>
    </location>
</feature>
<dbReference type="GO" id="GO:0010181">
    <property type="term" value="F:FMN binding"/>
    <property type="evidence" value="ECO:0007669"/>
    <property type="project" value="InterPro"/>
</dbReference>
<dbReference type="PANTHER" id="PTHR30466:SF11">
    <property type="entry name" value="FLAVIN-DEPENDENT MONOOXYGENASE, REDUCTASE SUBUNIT HSAB"/>
    <property type="match status" value="1"/>
</dbReference>
<dbReference type="PANTHER" id="PTHR30466">
    <property type="entry name" value="FLAVIN REDUCTASE"/>
    <property type="match status" value="1"/>
</dbReference>
<dbReference type="EMBL" id="AHJE01000017">
    <property type="protein sequence ID" value="EHP43526.1"/>
    <property type="molecule type" value="Genomic_DNA"/>
</dbReference>
<name>H1S1F1_9BURK</name>
<comment type="caution">
    <text evidence="4">The sequence shown here is derived from an EMBL/GenBank/DDBJ whole genome shotgun (WGS) entry which is preliminary data.</text>
</comment>
<dbReference type="SMART" id="SM00903">
    <property type="entry name" value="Flavin_Reduct"/>
    <property type="match status" value="1"/>
</dbReference>
<evidence type="ECO:0000256" key="1">
    <source>
        <dbReference type="ARBA" id="ARBA00008898"/>
    </source>
</evidence>
<gene>
    <name evidence="4" type="ORF">OR16_07431</name>
</gene>
<dbReference type="InterPro" id="IPR002563">
    <property type="entry name" value="Flavin_Rdtase-like_dom"/>
</dbReference>
<dbReference type="Proteomes" id="UP000005808">
    <property type="component" value="Unassembled WGS sequence"/>
</dbReference>
<evidence type="ECO:0000259" key="3">
    <source>
        <dbReference type="SMART" id="SM00903"/>
    </source>
</evidence>
<dbReference type="InterPro" id="IPR050268">
    <property type="entry name" value="NADH-dep_flavin_reductase"/>
</dbReference>
<dbReference type="SUPFAM" id="SSF50475">
    <property type="entry name" value="FMN-binding split barrel"/>
    <property type="match status" value="1"/>
</dbReference>
<organism evidence="4 5">
    <name type="scientific">Cupriavidus basilensis OR16</name>
    <dbReference type="NCBI Taxonomy" id="1127483"/>
    <lineage>
        <taxon>Bacteria</taxon>
        <taxon>Pseudomonadati</taxon>
        <taxon>Pseudomonadota</taxon>
        <taxon>Betaproteobacteria</taxon>
        <taxon>Burkholderiales</taxon>
        <taxon>Burkholderiaceae</taxon>
        <taxon>Cupriavidus</taxon>
    </lineage>
</organism>